<comment type="caution">
    <text evidence="20">The sequence shown here is derived from an EMBL/GenBank/DDBJ whole genome shotgun (WGS) entry which is preliminary data.</text>
</comment>
<comment type="catalytic activity">
    <reaction evidence="1">
        <text>ATP + protein L-histidine = ADP + protein N-phospho-L-histidine.</text>
        <dbReference type="EC" id="2.7.13.3"/>
    </reaction>
</comment>
<proteinExistence type="predicted"/>
<keyword evidence="13" id="KW-0902">Two-component regulatory system</keyword>
<dbReference type="RefSeq" id="WP_244355839.1">
    <property type="nucleotide sequence ID" value="NZ_JAJNNZ010000003.1"/>
</dbReference>
<dbReference type="PROSITE" id="PS50110">
    <property type="entry name" value="RESPONSE_REGULATORY"/>
    <property type="match status" value="2"/>
</dbReference>
<evidence type="ECO:0000256" key="16">
    <source>
        <dbReference type="SAM" id="Coils"/>
    </source>
</evidence>
<keyword evidence="14 17" id="KW-0472">Membrane</keyword>
<dbReference type="InterPro" id="IPR036890">
    <property type="entry name" value="HATPase_C_sf"/>
</dbReference>
<dbReference type="SUPFAM" id="SSF52172">
    <property type="entry name" value="CheY-like"/>
    <property type="match status" value="2"/>
</dbReference>
<dbReference type="SMART" id="SM00388">
    <property type="entry name" value="HisKA"/>
    <property type="match status" value="1"/>
</dbReference>
<evidence type="ECO:0000256" key="4">
    <source>
        <dbReference type="ARBA" id="ARBA00022475"/>
    </source>
</evidence>
<dbReference type="InterPro" id="IPR003594">
    <property type="entry name" value="HATPase_dom"/>
</dbReference>
<feature type="transmembrane region" description="Helical" evidence="17">
    <location>
        <begin position="12"/>
        <end position="32"/>
    </location>
</feature>
<dbReference type="SUPFAM" id="SSF47384">
    <property type="entry name" value="Homodimeric domain of signal transducing histidine kinase"/>
    <property type="match status" value="1"/>
</dbReference>
<evidence type="ECO:0000256" key="13">
    <source>
        <dbReference type="ARBA" id="ARBA00023012"/>
    </source>
</evidence>
<dbReference type="Pfam" id="PF02518">
    <property type="entry name" value="HATPase_c"/>
    <property type="match status" value="1"/>
</dbReference>
<keyword evidence="5 15" id="KW-0597">Phosphoprotein</keyword>
<keyword evidence="9" id="KW-0418">Kinase</keyword>
<feature type="domain" description="Histidine kinase" evidence="18">
    <location>
        <begin position="403"/>
        <end position="624"/>
    </location>
</feature>
<feature type="coiled-coil region" evidence="16">
    <location>
        <begin position="369"/>
        <end position="396"/>
    </location>
</feature>
<reference evidence="20" key="1">
    <citation type="submission" date="2021-11" db="EMBL/GenBank/DDBJ databases">
        <title>Vibrio ZSDE26 sp. nov. and Vibrio ZSDZ34 sp. nov., isolated from coastal seawater in Qingdao.</title>
        <authorList>
            <person name="Zhang P."/>
        </authorList>
    </citation>
    <scope>NUCLEOTIDE SEQUENCE</scope>
    <source>
        <strain evidence="20">ZSDZ34</strain>
    </source>
</reference>
<dbReference type="PANTHER" id="PTHR45339:SF1">
    <property type="entry name" value="HYBRID SIGNAL TRANSDUCTION HISTIDINE KINASE J"/>
    <property type="match status" value="1"/>
</dbReference>
<keyword evidence="10" id="KW-0378">Hydrolase</keyword>
<evidence type="ECO:0000256" key="6">
    <source>
        <dbReference type="ARBA" id="ARBA00022679"/>
    </source>
</evidence>
<keyword evidence="7 17" id="KW-0812">Transmembrane</keyword>
<dbReference type="Gene3D" id="3.30.565.10">
    <property type="entry name" value="Histidine kinase-like ATPase, C-terminal domain"/>
    <property type="match status" value="1"/>
</dbReference>
<keyword evidence="11" id="KW-0067">ATP-binding</keyword>
<keyword evidence="4" id="KW-1003">Cell membrane</keyword>
<dbReference type="InterPro" id="IPR005467">
    <property type="entry name" value="His_kinase_dom"/>
</dbReference>
<keyword evidence="21" id="KW-1185">Reference proteome</keyword>
<dbReference type="CDD" id="cd00082">
    <property type="entry name" value="HisKA"/>
    <property type="match status" value="1"/>
</dbReference>
<dbReference type="PROSITE" id="PS50109">
    <property type="entry name" value="HIS_KIN"/>
    <property type="match status" value="1"/>
</dbReference>
<evidence type="ECO:0000256" key="2">
    <source>
        <dbReference type="ARBA" id="ARBA00004651"/>
    </source>
</evidence>
<evidence type="ECO:0000256" key="8">
    <source>
        <dbReference type="ARBA" id="ARBA00022741"/>
    </source>
</evidence>
<evidence type="ECO:0000313" key="20">
    <source>
        <dbReference type="EMBL" id="MCJ2376397.1"/>
    </source>
</evidence>
<dbReference type="SMART" id="SM00448">
    <property type="entry name" value="REC"/>
    <property type="match status" value="2"/>
</dbReference>
<dbReference type="InterPro" id="IPR001789">
    <property type="entry name" value="Sig_transdc_resp-reg_receiver"/>
</dbReference>
<dbReference type="AlphaFoldDB" id="A0A9X1W8M9"/>
<dbReference type="CDD" id="cd17546">
    <property type="entry name" value="REC_hyHK_CKI1_RcsC-like"/>
    <property type="match status" value="2"/>
</dbReference>
<dbReference type="EMBL" id="JAJNNZ010000003">
    <property type="protein sequence ID" value="MCJ2376397.1"/>
    <property type="molecule type" value="Genomic_DNA"/>
</dbReference>
<dbReference type="Gene3D" id="1.10.287.130">
    <property type="match status" value="1"/>
</dbReference>
<gene>
    <name evidence="20" type="ORF">LNL84_06065</name>
</gene>
<protein>
    <recommendedName>
        <fullName evidence="3">histidine kinase</fullName>
        <ecNumber evidence="3">2.7.13.3</ecNumber>
    </recommendedName>
</protein>
<feature type="transmembrane region" description="Helical" evidence="17">
    <location>
        <begin position="299"/>
        <end position="321"/>
    </location>
</feature>
<keyword evidence="16" id="KW-0175">Coiled coil</keyword>
<evidence type="ECO:0000256" key="10">
    <source>
        <dbReference type="ARBA" id="ARBA00022801"/>
    </source>
</evidence>
<evidence type="ECO:0000256" key="7">
    <source>
        <dbReference type="ARBA" id="ARBA00022692"/>
    </source>
</evidence>
<dbReference type="CDD" id="cd16922">
    <property type="entry name" value="HATPase_EvgS-ArcB-TorS-like"/>
    <property type="match status" value="1"/>
</dbReference>
<feature type="domain" description="Response regulatory" evidence="19">
    <location>
        <begin position="949"/>
        <end position="1069"/>
    </location>
</feature>
<keyword evidence="6" id="KW-0808">Transferase</keyword>
<keyword evidence="12 17" id="KW-1133">Transmembrane helix</keyword>
<sequence>MAKVNFWHNLSIKYKTTALVVLPIVLVVFLAVQQVNELNHKLVGLEKARSVASALERLTELHSYKHHNQDLHKETDAMTSVEQLRKAFEPILSGTRWEEANELLSAYLEADVALHEATNYTEKQELNDWQVDLYSQLIVLLEKEKTETSNISVEGALKALYQLEWLMFWAGQEMWFSQGLVSQEQLSMTEKLEVRDEIRSLIERQQLFLERFVTINASTHQVGLLLDTFTNDAYQQSQLFRENLSLDAQLAVLSEAQKRQGVEALRERLELLNSVSSQIKKQLVNNIDQSVATAKQQLYVFNSTVLVSLLLTIVLCMSLAVRITRNLNAILVFLKNSKGGNLELSTELAKGSDELGQFSREVERLTIERAESQKHLLLAKEEAEKAKDNAIRANKAKSSFVANMSHEIRTPLNGVIGLTEVLSDTELDVNQRDYLDTIETSSQLLLGLINDILDFSKIESGMLVINQHNASVKEIIYDIAAIMAPKIEEKNILLEVDIDHELPCELKVDDHRLRQVLMNFMSNAVKFTQAGKVVLSARVIETQNGNASIEFSVLDSGIGIDDKQQEKIFRPFEQADDSTTRQFGGTGLGLAISAQLISLMGGEIQLDSKIGVGSRFYFTLRLPITNQSYQGKLKEIDSTLLVISQYHHMQRVLMQELSYYGFHDVRAYSSVADIENLGQSPIVVYVHTHDQDTLPELDKLNQMVSATGEGPKDLPICLVKELGEQASNLGGCVNAIVTYPLLGNRLVKAIEASRESLVEETENIKIGTEKAKVLIVEDNKVNQKVAQLHVIKAGYDCDIANNGAEALQLISSGTHYHLVLMDCMMPIKDGFQATQEIREFELSNNRLRTPIIALTASVLDDDIRRCFDAGMDDYLPKPFKAEMLETKLEKAYAKDDQASKQSDSRTDAGFANINELVDEKQENAFEEQRHDPIVINQQQIDRPVKKSLKVLLVEDNPVNQKVASLHLKKLGYEFEIAGNGQEAVELFEARQHFKVVLMDCMMPIKDGFSATQEIRAFEEKHGLEPARIIALTASVVDEDIQRCFDVGMNAYVSKPVRRDTLIQELEATG</sequence>
<dbReference type="Gene3D" id="3.40.50.2300">
    <property type="match status" value="2"/>
</dbReference>
<keyword evidence="8" id="KW-0547">Nucleotide-binding</keyword>
<evidence type="ECO:0000256" key="9">
    <source>
        <dbReference type="ARBA" id="ARBA00022777"/>
    </source>
</evidence>
<dbReference type="GO" id="GO:0005524">
    <property type="term" value="F:ATP binding"/>
    <property type="evidence" value="ECO:0007669"/>
    <property type="project" value="UniProtKB-KW"/>
</dbReference>
<evidence type="ECO:0000256" key="3">
    <source>
        <dbReference type="ARBA" id="ARBA00012438"/>
    </source>
</evidence>
<comment type="subcellular location">
    <subcellularLocation>
        <location evidence="2">Cell membrane</location>
        <topology evidence="2">Multi-pass membrane protein</topology>
    </subcellularLocation>
</comment>
<feature type="modified residue" description="4-aspartylphosphate" evidence="15">
    <location>
        <position position="822"/>
    </location>
</feature>
<name>A0A9X1W8M9_9VIBR</name>
<dbReference type="InterPro" id="IPR011006">
    <property type="entry name" value="CheY-like_superfamily"/>
</dbReference>
<evidence type="ECO:0000256" key="5">
    <source>
        <dbReference type="ARBA" id="ARBA00022553"/>
    </source>
</evidence>
<evidence type="ECO:0000313" key="21">
    <source>
        <dbReference type="Proteomes" id="UP001139488"/>
    </source>
</evidence>
<evidence type="ECO:0000259" key="19">
    <source>
        <dbReference type="PROSITE" id="PS50110"/>
    </source>
</evidence>
<dbReference type="InterPro" id="IPR036097">
    <property type="entry name" value="HisK_dim/P_sf"/>
</dbReference>
<feature type="domain" description="Response regulatory" evidence="19">
    <location>
        <begin position="772"/>
        <end position="892"/>
    </location>
</feature>
<dbReference type="Proteomes" id="UP001139488">
    <property type="component" value="Unassembled WGS sequence"/>
</dbReference>
<evidence type="ECO:0000256" key="12">
    <source>
        <dbReference type="ARBA" id="ARBA00022989"/>
    </source>
</evidence>
<evidence type="ECO:0000256" key="15">
    <source>
        <dbReference type="PROSITE-ProRule" id="PRU00169"/>
    </source>
</evidence>
<dbReference type="FunFam" id="1.10.287.130:FF:000003">
    <property type="entry name" value="Histidine kinase"/>
    <property type="match status" value="1"/>
</dbReference>
<dbReference type="GO" id="GO:0005886">
    <property type="term" value="C:plasma membrane"/>
    <property type="evidence" value="ECO:0007669"/>
    <property type="project" value="UniProtKB-SubCell"/>
</dbReference>
<dbReference type="InterPro" id="IPR003661">
    <property type="entry name" value="HisK_dim/P_dom"/>
</dbReference>
<dbReference type="SMART" id="SM00387">
    <property type="entry name" value="HATPase_c"/>
    <property type="match status" value="1"/>
</dbReference>
<organism evidence="20 21">
    <name type="scientific">Vibrio gelatinilyticus</name>
    <dbReference type="NCBI Taxonomy" id="2893468"/>
    <lineage>
        <taxon>Bacteria</taxon>
        <taxon>Pseudomonadati</taxon>
        <taxon>Pseudomonadota</taxon>
        <taxon>Gammaproteobacteria</taxon>
        <taxon>Vibrionales</taxon>
        <taxon>Vibrionaceae</taxon>
        <taxon>Vibrio</taxon>
    </lineage>
</organism>
<evidence type="ECO:0000256" key="1">
    <source>
        <dbReference type="ARBA" id="ARBA00000085"/>
    </source>
</evidence>
<dbReference type="FunFam" id="3.30.565.10:FF:000010">
    <property type="entry name" value="Sensor histidine kinase RcsC"/>
    <property type="match status" value="1"/>
</dbReference>
<dbReference type="EC" id="2.7.13.3" evidence="3"/>
<dbReference type="PRINTS" id="PR00344">
    <property type="entry name" value="BCTRLSENSOR"/>
</dbReference>
<accession>A0A9X1W8M9</accession>
<evidence type="ECO:0000256" key="11">
    <source>
        <dbReference type="ARBA" id="ARBA00022840"/>
    </source>
</evidence>
<dbReference type="Pfam" id="PF00072">
    <property type="entry name" value="Response_reg"/>
    <property type="match status" value="2"/>
</dbReference>
<dbReference type="Pfam" id="PF00512">
    <property type="entry name" value="HisKA"/>
    <property type="match status" value="1"/>
</dbReference>
<dbReference type="PANTHER" id="PTHR45339">
    <property type="entry name" value="HYBRID SIGNAL TRANSDUCTION HISTIDINE KINASE J"/>
    <property type="match status" value="1"/>
</dbReference>
<dbReference type="InterPro" id="IPR004358">
    <property type="entry name" value="Sig_transdc_His_kin-like_C"/>
</dbReference>
<evidence type="ECO:0000256" key="17">
    <source>
        <dbReference type="SAM" id="Phobius"/>
    </source>
</evidence>
<evidence type="ECO:0000256" key="14">
    <source>
        <dbReference type="ARBA" id="ARBA00023136"/>
    </source>
</evidence>
<dbReference type="Gene3D" id="6.10.340.10">
    <property type="match status" value="1"/>
</dbReference>
<dbReference type="SUPFAM" id="SSF55874">
    <property type="entry name" value="ATPase domain of HSP90 chaperone/DNA topoisomerase II/histidine kinase"/>
    <property type="match status" value="1"/>
</dbReference>
<feature type="modified residue" description="4-aspartylphosphate" evidence="15">
    <location>
        <position position="999"/>
    </location>
</feature>
<dbReference type="GO" id="GO:0016787">
    <property type="term" value="F:hydrolase activity"/>
    <property type="evidence" value="ECO:0007669"/>
    <property type="project" value="UniProtKB-KW"/>
</dbReference>
<dbReference type="GO" id="GO:0000155">
    <property type="term" value="F:phosphorelay sensor kinase activity"/>
    <property type="evidence" value="ECO:0007669"/>
    <property type="project" value="InterPro"/>
</dbReference>
<evidence type="ECO:0000259" key="18">
    <source>
        <dbReference type="PROSITE" id="PS50109"/>
    </source>
</evidence>